<dbReference type="InterPro" id="IPR047057">
    <property type="entry name" value="MerR_fam"/>
</dbReference>
<dbReference type="PROSITE" id="PS50937">
    <property type="entry name" value="HTH_MERR_2"/>
    <property type="match status" value="1"/>
</dbReference>
<dbReference type="SUPFAM" id="SSF46955">
    <property type="entry name" value="Putative DNA-binding domain"/>
    <property type="match status" value="1"/>
</dbReference>
<dbReference type="InterPro" id="IPR000551">
    <property type="entry name" value="MerR-type_HTH_dom"/>
</dbReference>
<dbReference type="AlphaFoldDB" id="A0A2S0N4B4"/>
<dbReference type="InterPro" id="IPR009061">
    <property type="entry name" value="DNA-bd_dom_put_sf"/>
</dbReference>
<evidence type="ECO:0000313" key="5">
    <source>
        <dbReference type="Proteomes" id="UP000239326"/>
    </source>
</evidence>
<sequence length="159" mass="17559">MPLQDTAVWRIGEAAQRSAVSAANIRFYEKEKLLAPSARADNRYRLYSDADVHRLRFIRLCRTMDMSLGEVRTLVALNAQPPADTHAACHTLDEHLAHVRARRKELQALEQDLRALRSRCDGSDDAHCHVLDALHAQADAQANAAPGAALAGAPPKRHV</sequence>
<feature type="domain" description="HTH merR-type" evidence="3">
    <location>
        <begin position="8"/>
        <end position="77"/>
    </location>
</feature>
<dbReference type="KEGG" id="simp:C6571_01395"/>
<dbReference type="CDD" id="cd04784">
    <property type="entry name" value="HTH_CadR-PbrR"/>
    <property type="match status" value="1"/>
</dbReference>
<dbReference type="PANTHER" id="PTHR30204:SF92">
    <property type="entry name" value="HTH-TYPE TRANSCRIPTIONAL REGULATOR ZNTR"/>
    <property type="match status" value="1"/>
</dbReference>
<dbReference type="EMBL" id="CP027669">
    <property type="protein sequence ID" value="AVO42992.1"/>
    <property type="molecule type" value="Genomic_DNA"/>
</dbReference>
<dbReference type="PRINTS" id="PR00040">
    <property type="entry name" value="HTHMERR"/>
</dbReference>
<protein>
    <submittedName>
        <fullName evidence="4">MerR family transcriptional regulator</fullName>
    </submittedName>
</protein>
<accession>A0A2S0N4B4</accession>
<dbReference type="GO" id="GO:0045893">
    <property type="term" value="P:positive regulation of DNA-templated transcription"/>
    <property type="evidence" value="ECO:0007669"/>
    <property type="project" value="InterPro"/>
</dbReference>
<dbReference type="OrthoDB" id="9808480at2"/>
<feature type="coiled-coil region" evidence="2">
    <location>
        <begin position="92"/>
        <end position="126"/>
    </location>
</feature>
<dbReference type="PANTHER" id="PTHR30204">
    <property type="entry name" value="REDOX-CYCLING DRUG-SENSING TRANSCRIPTIONAL ACTIVATOR SOXR"/>
    <property type="match status" value="1"/>
</dbReference>
<keyword evidence="1" id="KW-0238">DNA-binding</keyword>
<dbReference type="Gene3D" id="1.10.1660.10">
    <property type="match status" value="1"/>
</dbReference>
<gene>
    <name evidence="4" type="ORF">C6571_01395</name>
</gene>
<keyword evidence="5" id="KW-1185">Reference proteome</keyword>
<dbReference type="Pfam" id="PF13411">
    <property type="entry name" value="MerR_1"/>
    <property type="match status" value="1"/>
</dbReference>
<dbReference type="GO" id="GO:0046872">
    <property type="term" value="F:metal ion binding"/>
    <property type="evidence" value="ECO:0007669"/>
    <property type="project" value="InterPro"/>
</dbReference>
<evidence type="ECO:0000259" key="3">
    <source>
        <dbReference type="PROSITE" id="PS50937"/>
    </source>
</evidence>
<evidence type="ECO:0000256" key="2">
    <source>
        <dbReference type="SAM" id="Coils"/>
    </source>
</evidence>
<dbReference type="Proteomes" id="UP000239326">
    <property type="component" value="Chromosome"/>
</dbReference>
<reference evidence="4 5" key="1">
    <citation type="submission" date="2018-03" db="EMBL/GenBank/DDBJ databases">
        <title>Genome sequencing of Simplicispira sp.</title>
        <authorList>
            <person name="Kim S.-J."/>
            <person name="Heo J."/>
            <person name="Kwon S.-W."/>
        </authorList>
    </citation>
    <scope>NUCLEOTIDE SEQUENCE [LARGE SCALE GENOMIC DNA]</scope>
    <source>
        <strain evidence="4 5">SC1-8</strain>
    </source>
</reference>
<dbReference type="SMART" id="SM00422">
    <property type="entry name" value="HTH_MERR"/>
    <property type="match status" value="1"/>
</dbReference>
<dbReference type="GO" id="GO:0003700">
    <property type="term" value="F:DNA-binding transcription factor activity"/>
    <property type="evidence" value="ECO:0007669"/>
    <property type="project" value="InterPro"/>
</dbReference>
<proteinExistence type="predicted"/>
<name>A0A2S0N4B4_9BURK</name>
<dbReference type="InterPro" id="IPR011791">
    <property type="entry name" value="CadR-PbrR"/>
</dbReference>
<dbReference type="RefSeq" id="WP_106447967.1">
    <property type="nucleotide sequence ID" value="NZ_CP027669.1"/>
</dbReference>
<evidence type="ECO:0000313" key="4">
    <source>
        <dbReference type="EMBL" id="AVO42992.1"/>
    </source>
</evidence>
<organism evidence="4 5">
    <name type="scientific">Simplicispira suum</name>
    <dbReference type="NCBI Taxonomy" id="2109915"/>
    <lineage>
        <taxon>Bacteria</taxon>
        <taxon>Pseudomonadati</taxon>
        <taxon>Pseudomonadota</taxon>
        <taxon>Betaproteobacteria</taxon>
        <taxon>Burkholderiales</taxon>
        <taxon>Comamonadaceae</taxon>
        <taxon>Simplicispira</taxon>
    </lineage>
</organism>
<keyword evidence="2" id="KW-0175">Coiled coil</keyword>
<dbReference type="GO" id="GO:0003677">
    <property type="term" value="F:DNA binding"/>
    <property type="evidence" value="ECO:0007669"/>
    <property type="project" value="UniProtKB-KW"/>
</dbReference>
<evidence type="ECO:0000256" key="1">
    <source>
        <dbReference type="ARBA" id="ARBA00023125"/>
    </source>
</evidence>